<keyword evidence="3" id="KW-1185">Reference proteome</keyword>
<sequence>MKIRPDQIEGVQPEQTQRKTPAVSGQAFGDLLTQEVAKGTTAAAAPAPPPLMVNPLLASGALGASQQVDGAAVADRVESILDRWESYAATLQSPGASLKEANGALDEIAAEVKALKAESPGLGSSHPGLQTIVDELDALAAAERFKFNRGDYI</sequence>
<evidence type="ECO:0000256" key="1">
    <source>
        <dbReference type="SAM" id="MobiDB-lite"/>
    </source>
</evidence>
<accession>A0A7K1KKR3</accession>
<dbReference type="AlphaFoldDB" id="A0A7K1KKR3"/>
<evidence type="ECO:0000313" key="3">
    <source>
        <dbReference type="Proteomes" id="UP000461162"/>
    </source>
</evidence>
<evidence type="ECO:0000313" key="2">
    <source>
        <dbReference type="EMBL" id="MUM76669.1"/>
    </source>
</evidence>
<comment type="caution">
    <text evidence="2">The sequence shown here is derived from an EMBL/GenBank/DDBJ whole genome shotgun (WGS) entry which is preliminary data.</text>
</comment>
<name>A0A7K1KKR3_9BACT</name>
<organism evidence="2 3">
    <name type="scientific">Pseudodesulfovibrio alkaliphilus</name>
    <dbReference type="NCBI Taxonomy" id="2661613"/>
    <lineage>
        <taxon>Bacteria</taxon>
        <taxon>Pseudomonadati</taxon>
        <taxon>Thermodesulfobacteriota</taxon>
        <taxon>Desulfovibrionia</taxon>
        <taxon>Desulfovibrionales</taxon>
        <taxon>Desulfovibrionaceae</taxon>
    </lineage>
</organism>
<dbReference type="Proteomes" id="UP000461162">
    <property type="component" value="Unassembled WGS sequence"/>
</dbReference>
<proteinExistence type="predicted"/>
<protein>
    <submittedName>
        <fullName evidence="2">Uncharacterized protein</fullName>
    </submittedName>
</protein>
<feature type="region of interest" description="Disordered" evidence="1">
    <location>
        <begin position="1"/>
        <end position="24"/>
    </location>
</feature>
<dbReference type="EMBL" id="WODC01000001">
    <property type="protein sequence ID" value="MUM76669.1"/>
    <property type="molecule type" value="Genomic_DNA"/>
</dbReference>
<reference evidence="2 3" key="1">
    <citation type="submission" date="2019-11" db="EMBL/GenBank/DDBJ databases">
        <title>Pseudodesulfovibrio alkaliphilus, sp. nov., an alkaliphilic sulfate-reducing bacteria from mud volcano of Taman peninsula, Russia.</title>
        <authorList>
            <person name="Frolova A."/>
            <person name="Merkel A.Y."/>
            <person name="Slobodkin A.I."/>
        </authorList>
    </citation>
    <scope>NUCLEOTIDE SEQUENCE [LARGE SCALE GENOMIC DNA]</scope>
    <source>
        <strain evidence="2 3">F-1</strain>
    </source>
</reference>
<gene>
    <name evidence="2" type="ORF">GKC30_03365</name>
</gene>
<dbReference type="RefSeq" id="WP_155932261.1">
    <property type="nucleotide sequence ID" value="NZ_WODC01000001.1"/>
</dbReference>